<keyword evidence="3" id="KW-1133">Transmembrane helix</keyword>
<sequence length="213" mass="22109">MTNTPLRPARSAHADREPAAEPVRRRRAPWVVGGVFALLVAGAGGYAAMSPGGETAPVETTAAATAAPAQAAQLTVDAEPAALPEGRKGTEGTLSIVVTKTECGVAEIGPPDLPLAADGEFCLVSVAVQNTGKEPRLLDPGAQRGLDRRGRAYQVAEQAAVFLNDQDPSLLDEIPPGAIRQGVIPFDVPEGVRLAQFLLHKSPYSTGVRVPLP</sequence>
<dbReference type="Gene3D" id="2.60.40.1240">
    <property type="match status" value="1"/>
</dbReference>
<evidence type="ECO:0000256" key="3">
    <source>
        <dbReference type="SAM" id="Phobius"/>
    </source>
</evidence>
<dbReference type="Proteomes" id="UP000294901">
    <property type="component" value="Unassembled WGS sequence"/>
</dbReference>
<dbReference type="OrthoDB" id="3430849at2"/>
<dbReference type="AlphaFoldDB" id="A0A4R6JWS0"/>
<gene>
    <name evidence="5" type="ORF">C8E87_3328</name>
</gene>
<dbReference type="RefSeq" id="WP_133873934.1">
    <property type="nucleotide sequence ID" value="NZ_BOMD01000054.1"/>
</dbReference>
<keyword evidence="1" id="KW-0732">Signal</keyword>
<evidence type="ECO:0000256" key="2">
    <source>
        <dbReference type="SAM" id="MobiDB-lite"/>
    </source>
</evidence>
<feature type="transmembrane region" description="Helical" evidence="3">
    <location>
        <begin position="30"/>
        <end position="49"/>
    </location>
</feature>
<accession>A0A4R6JWS0</accession>
<name>A0A4R6JWS0_9ACTN</name>
<evidence type="ECO:0000256" key="1">
    <source>
        <dbReference type="ARBA" id="ARBA00022729"/>
    </source>
</evidence>
<proteinExistence type="predicted"/>
<dbReference type="InterPro" id="IPR029050">
    <property type="entry name" value="Immunoprotect_excell_Ig-like"/>
</dbReference>
<feature type="compositionally biased region" description="Basic and acidic residues" evidence="2">
    <location>
        <begin position="12"/>
        <end position="23"/>
    </location>
</feature>
<feature type="region of interest" description="Disordered" evidence="2">
    <location>
        <begin position="1"/>
        <end position="24"/>
    </location>
</feature>
<evidence type="ECO:0000259" key="4">
    <source>
        <dbReference type="Pfam" id="PF11611"/>
    </source>
</evidence>
<organism evidence="5 6">
    <name type="scientific">Paractinoplanes brasiliensis</name>
    <dbReference type="NCBI Taxonomy" id="52695"/>
    <lineage>
        <taxon>Bacteria</taxon>
        <taxon>Bacillati</taxon>
        <taxon>Actinomycetota</taxon>
        <taxon>Actinomycetes</taxon>
        <taxon>Micromonosporales</taxon>
        <taxon>Micromonosporaceae</taxon>
        <taxon>Paractinoplanes</taxon>
    </lineage>
</organism>
<dbReference type="EMBL" id="SNWR01000001">
    <property type="protein sequence ID" value="TDO39636.1"/>
    <property type="molecule type" value="Genomic_DNA"/>
</dbReference>
<comment type="caution">
    <text evidence="5">The sequence shown here is derived from an EMBL/GenBank/DDBJ whole genome shotgun (WGS) entry which is preliminary data.</text>
</comment>
<evidence type="ECO:0000313" key="5">
    <source>
        <dbReference type="EMBL" id="TDO39636.1"/>
    </source>
</evidence>
<keyword evidence="3" id="KW-0472">Membrane</keyword>
<dbReference type="InterPro" id="IPR029051">
    <property type="entry name" value="DUF4352"/>
</dbReference>
<keyword evidence="6" id="KW-1185">Reference proteome</keyword>
<protein>
    <submittedName>
        <fullName evidence="5">Uncharacterized protein DUF4352</fullName>
    </submittedName>
</protein>
<feature type="domain" description="DUF4352" evidence="4">
    <location>
        <begin position="92"/>
        <end position="207"/>
    </location>
</feature>
<keyword evidence="3" id="KW-0812">Transmembrane</keyword>
<evidence type="ECO:0000313" key="6">
    <source>
        <dbReference type="Proteomes" id="UP000294901"/>
    </source>
</evidence>
<reference evidence="5 6" key="1">
    <citation type="submission" date="2019-03" db="EMBL/GenBank/DDBJ databases">
        <title>Sequencing the genomes of 1000 actinobacteria strains.</title>
        <authorList>
            <person name="Klenk H.-P."/>
        </authorList>
    </citation>
    <scope>NUCLEOTIDE SEQUENCE [LARGE SCALE GENOMIC DNA]</scope>
    <source>
        <strain evidence="5 6">DSM 43805</strain>
    </source>
</reference>
<dbReference type="Pfam" id="PF11611">
    <property type="entry name" value="DUF4352"/>
    <property type="match status" value="1"/>
</dbReference>